<keyword evidence="3" id="KW-0645">Protease</keyword>
<evidence type="ECO:0000256" key="1">
    <source>
        <dbReference type="ARBA" id="ARBA00006814"/>
    </source>
</evidence>
<dbReference type="GO" id="GO:0004190">
    <property type="term" value="F:aspartic-type endopeptidase activity"/>
    <property type="evidence" value="ECO:0007669"/>
    <property type="project" value="UniProtKB-KW"/>
</dbReference>
<evidence type="ECO:0000313" key="9">
    <source>
        <dbReference type="EMBL" id="RAM00372.1"/>
    </source>
</evidence>
<dbReference type="GO" id="GO:0046872">
    <property type="term" value="F:metal ion binding"/>
    <property type="evidence" value="ECO:0007669"/>
    <property type="project" value="UniProtKB-KW"/>
</dbReference>
<dbReference type="NCBIfam" id="TIGR00140">
    <property type="entry name" value="hupD"/>
    <property type="match status" value="1"/>
</dbReference>
<dbReference type="Pfam" id="PF01750">
    <property type="entry name" value="HycI"/>
    <property type="match status" value="1"/>
</dbReference>
<comment type="similarity">
    <text evidence="1">Belongs to the peptidase A31 family.</text>
</comment>
<dbReference type="CDD" id="cd06062">
    <property type="entry name" value="H2MP_MemB-H2up"/>
    <property type="match status" value="1"/>
</dbReference>
<gene>
    <name evidence="8" type="primary">hybD</name>
    <name evidence="9" type="ORF">DO021_19520</name>
    <name evidence="8" type="ORF">EYB58_03615</name>
</gene>
<proteinExistence type="inferred from homology"/>
<dbReference type="OrthoDB" id="9792731at2"/>
<evidence type="ECO:0000256" key="4">
    <source>
        <dbReference type="ARBA" id="ARBA00022723"/>
    </source>
</evidence>
<keyword evidence="11" id="KW-1185">Reference proteome</keyword>
<keyword evidence="5" id="KW-0064">Aspartyl protease</keyword>
<reference evidence="8 11" key="2">
    <citation type="submission" date="2019-02" db="EMBL/GenBank/DDBJ databases">
        <title>Complete genome sequence of Desulfobacter hydrogenophilus AcRS1.</title>
        <authorList>
            <person name="Marietou A."/>
            <person name="Lund M.B."/>
            <person name="Marshall I.P.G."/>
            <person name="Schreiber L."/>
            <person name="Jorgensen B."/>
        </authorList>
    </citation>
    <scope>NUCLEOTIDE SEQUENCE [LARGE SCALE GENOMIC DNA]</scope>
    <source>
        <strain evidence="8 11">AcRS1</strain>
    </source>
</reference>
<accession>A0A328FAC8</accession>
<dbReference type="GO" id="GO:0016485">
    <property type="term" value="P:protein processing"/>
    <property type="evidence" value="ECO:0007669"/>
    <property type="project" value="InterPro"/>
</dbReference>
<evidence type="ECO:0000256" key="6">
    <source>
        <dbReference type="ARBA" id="ARBA00022801"/>
    </source>
</evidence>
<dbReference type="Proteomes" id="UP000248798">
    <property type="component" value="Unassembled WGS sequence"/>
</dbReference>
<evidence type="ECO:0000313" key="8">
    <source>
        <dbReference type="EMBL" id="QBH12090.1"/>
    </source>
</evidence>
<dbReference type="PRINTS" id="PR00446">
    <property type="entry name" value="HYDRGNUPTAKE"/>
</dbReference>
<keyword evidence="2 7" id="KW-0533">Nickel</keyword>
<dbReference type="EMBL" id="CP036313">
    <property type="protein sequence ID" value="QBH12090.1"/>
    <property type="molecule type" value="Genomic_DNA"/>
</dbReference>
<dbReference type="EMBL" id="QLNI01000051">
    <property type="protein sequence ID" value="RAM00372.1"/>
    <property type="molecule type" value="Genomic_DNA"/>
</dbReference>
<dbReference type="PANTHER" id="PTHR30302">
    <property type="entry name" value="HYDROGENASE 1 MATURATION PROTEASE"/>
    <property type="match status" value="1"/>
</dbReference>
<reference evidence="9 10" key="1">
    <citation type="submission" date="2018-06" db="EMBL/GenBank/DDBJ databases">
        <title>Complete Genome Sequence of Desulfobacter hydrogenophilus (DSM3380).</title>
        <authorList>
            <person name="Marietou A."/>
            <person name="Schreiber L."/>
            <person name="Marshall I."/>
            <person name="Jorgensen B."/>
        </authorList>
    </citation>
    <scope>NUCLEOTIDE SEQUENCE [LARGE SCALE GENOMIC DNA]</scope>
    <source>
        <strain evidence="9 10">DSM 3380</strain>
    </source>
</reference>
<dbReference type="SUPFAM" id="SSF53163">
    <property type="entry name" value="HybD-like"/>
    <property type="match status" value="1"/>
</dbReference>
<organism evidence="9 10">
    <name type="scientific">Desulfobacter hydrogenophilus</name>
    <dbReference type="NCBI Taxonomy" id="2291"/>
    <lineage>
        <taxon>Bacteria</taxon>
        <taxon>Pseudomonadati</taxon>
        <taxon>Thermodesulfobacteriota</taxon>
        <taxon>Desulfobacteria</taxon>
        <taxon>Desulfobacterales</taxon>
        <taxon>Desulfobacteraceae</taxon>
        <taxon>Desulfobacter</taxon>
    </lineage>
</organism>
<feature type="binding site" evidence="7">
    <location>
        <position position="65"/>
    </location>
    <ligand>
        <name>Ni(2+)</name>
        <dbReference type="ChEBI" id="CHEBI:49786"/>
    </ligand>
</feature>
<dbReference type="GO" id="GO:0008047">
    <property type="term" value="F:enzyme activator activity"/>
    <property type="evidence" value="ECO:0007669"/>
    <property type="project" value="InterPro"/>
</dbReference>
<sequence>MDNNNITVLGVGNILYTDDGVGIRVVEKLEKEYEFSENIDIIDGGVLGVNLLGVISNAGRLIVVDTVLNHAQPGDLHRLDHDQIPNRILAKNSLHQVDLIEALTLCNALDHVPQTTIIGIEPKDIETLNEHLTPEIGARLDDLVQNVLEEVLRLGGSFQPRA</sequence>
<dbReference type="AlphaFoldDB" id="A0A328FAC8"/>
<name>A0A328FAC8_9BACT</name>
<protein>
    <submittedName>
        <fullName evidence="8">HyaD/HybD family hydrogenase maturation endopeptidase</fullName>
    </submittedName>
    <submittedName>
        <fullName evidence="9">Hydrogenase expression/formation protein</fullName>
    </submittedName>
</protein>
<dbReference type="PANTHER" id="PTHR30302:SF1">
    <property type="entry name" value="HYDROGENASE 2 MATURATION PROTEASE"/>
    <property type="match status" value="1"/>
</dbReference>
<evidence type="ECO:0000256" key="5">
    <source>
        <dbReference type="ARBA" id="ARBA00022750"/>
    </source>
</evidence>
<dbReference type="InterPro" id="IPR000671">
    <property type="entry name" value="Peptidase_A31"/>
</dbReference>
<dbReference type="InterPro" id="IPR023430">
    <property type="entry name" value="Pept_HybD-like_dom_sf"/>
</dbReference>
<evidence type="ECO:0000313" key="11">
    <source>
        <dbReference type="Proteomes" id="UP000293902"/>
    </source>
</evidence>
<dbReference type="InterPro" id="IPR004419">
    <property type="entry name" value="Pept_A31_hyd_express"/>
</dbReference>
<evidence type="ECO:0000256" key="7">
    <source>
        <dbReference type="PIRSR" id="PIRSR604419-1"/>
    </source>
</evidence>
<feature type="binding site" evidence="7">
    <location>
        <position position="95"/>
    </location>
    <ligand>
        <name>Ni(2+)</name>
        <dbReference type="ChEBI" id="CHEBI:49786"/>
    </ligand>
</feature>
<dbReference type="NCBIfam" id="TIGR00072">
    <property type="entry name" value="hydrog_prot"/>
    <property type="match status" value="1"/>
</dbReference>
<evidence type="ECO:0000256" key="2">
    <source>
        <dbReference type="ARBA" id="ARBA00022596"/>
    </source>
</evidence>
<keyword evidence="4 7" id="KW-0479">Metal-binding</keyword>
<dbReference type="Proteomes" id="UP000293902">
    <property type="component" value="Chromosome"/>
</dbReference>
<dbReference type="Gene3D" id="3.40.50.1450">
    <property type="entry name" value="HybD-like"/>
    <property type="match status" value="1"/>
</dbReference>
<evidence type="ECO:0000256" key="3">
    <source>
        <dbReference type="ARBA" id="ARBA00022670"/>
    </source>
</evidence>
<keyword evidence="6" id="KW-0378">Hydrolase</keyword>
<evidence type="ECO:0000313" key="10">
    <source>
        <dbReference type="Proteomes" id="UP000248798"/>
    </source>
</evidence>
<dbReference type="RefSeq" id="WP_111959795.1">
    <property type="nucleotide sequence ID" value="NZ_CP036313.1"/>
</dbReference>